<evidence type="ECO:0000256" key="3">
    <source>
        <dbReference type="ARBA" id="ARBA00022630"/>
    </source>
</evidence>
<comment type="cofactor">
    <cofactor evidence="1">
        <name>FAD</name>
        <dbReference type="ChEBI" id="CHEBI:57692"/>
    </cofactor>
</comment>
<dbReference type="Proteomes" id="UP001206639">
    <property type="component" value="Unassembled WGS sequence"/>
</dbReference>
<evidence type="ECO:0000256" key="2">
    <source>
        <dbReference type="ARBA" id="ARBA00013223"/>
    </source>
</evidence>
<evidence type="ECO:0000259" key="11">
    <source>
        <dbReference type="PROSITE" id="PS51379"/>
    </source>
</evidence>
<keyword evidence="5" id="KW-0274">FAD</keyword>
<evidence type="ECO:0000313" key="12">
    <source>
        <dbReference type="EMBL" id="MCT7657566.1"/>
    </source>
</evidence>
<evidence type="ECO:0000256" key="7">
    <source>
        <dbReference type="ARBA" id="ARBA00023002"/>
    </source>
</evidence>
<evidence type="ECO:0000256" key="4">
    <source>
        <dbReference type="ARBA" id="ARBA00022723"/>
    </source>
</evidence>
<keyword evidence="9" id="KW-0411">Iron-sulfur</keyword>
<reference evidence="13" key="1">
    <citation type="submission" date="2023-07" db="EMBL/GenBank/DDBJ databases">
        <authorList>
            <person name="Deng Y."/>
            <person name="Zhang Y.-Q."/>
        </authorList>
    </citation>
    <scope>NUCLEOTIDE SEQUENCE [LARGE SCALE GENOMIC DNA]</scope>
    <source>
        <strain evidence="13">CPCC 205710</strain>
    </source>
</reference>
<name>A0ABT2M6K4_9MYCO</name>
<keyword evidence="3" id="KW-0285">Flavoprotein</keyword>
<keyword evidence="13" id="KW-1185">Reference proteome</keyword>
<feature type="domain" description="4Fe-4S ferredoxin-type" evidence="11">
    <location>
        <begin position="37"/>
        <end position="66"/>
    </location>
</feature>
<dbReference type="Pfam" id="PF00037">
    <property type="entry name" value="Fer4"/>
    <property type="match status" value="1"/>
</dbReference>
<dbReference type="Gene3D" id="3.50.50.60">
    <property type="entry name" value="FAD/NAD(P)-binding domain"/>
    <property type="match status" value="1"/>
</dbReference>
<dbReference type="Gene3D" id="3.40.50.720">
    <property type="entry name" value="NAD(P)-binding Rossmann-like Domain"/>
    <property type="match status" value="1"/>
</dbReference>
<dbReference type="PROSITE" id="PS00198">
    <property type="entry name" value="4FE4S_FER_1"/>
    <property type="match status" value="1"/>
</dbReference>
<dbReference type="SUPFAM" id="SSF54862">
    <property type="entry name" value="4Fe-4S ferredoxins"/>
    <property type="match status" value="1"/>
</dbReference>
<organism evidence="12 13">
    <name type="scientific">Mycobacterium deserti</name>
    <dbReference type="NCBI Taxonomy" id="2978347"/>
    <lineage>
        <taxon>Bacteria</taxon>
        <taxon>Bacillati</taxon>
        <taxon>Actinomycetota</taxon>
        <taxon>Actinomycetes</taxon>
        <taxon>Mycobacteriales</taxon>
        <taxon>Mycobacteriaceae</taxon>
        <taxon>Mycobacterium</taxon>
    </lineage>
</organism>
<dbReference type="PANTHER" id="PTHR48467">
    <property type="entry name" value="GLUTAMATE SYNTHASE 1 [NADH], CHLOROPLASTIC-LIKE"/>
    <property type="match status" value="1"/>
</dbReference>
<dbReference type="SUPFAM" id="SSF51971">
    <property type="entry name" value="Nucleotide-binding domain"/>
    <property type="match status" value="1"/>
</dbReference>
<dbReference type="PROSITE" id="PS51379">
    <property type="entry name" value="4FE4S_FER_2"/>
    <property type="match status" value="2"/>
</dbReference>
<evidence type="ECO:0000256" key="10">
    <source>
        <dbReference type="ARBA" id="ARBA00047776"/>
    </source>
</evidence>
<proteinExistence type="predicted"/>
<dbReference type="InterPro" id="IPR023753">
    <property type="entry name" value="FAD/NAD-binding_dom"/>
</dbReference>
<dbReference type="InterPro" id="IPR055275">
    <property type="entry name" value="Ferredox_Rdtase"/>
</dbReference>
<keyword evidence="4" id="KW-0479">Metal-binding</keyword>
<dbReference type="PANTHER" id="PTHR48467:SF1">
    <property type="entry name" value="GLUTAMATE SYNTHASE 1 [NADH], CHLOROPLASTIC-LIKE"/>
    <property type="match status" value="1"/>
</dbReference>
<evidence type="ECO:0000256" key="6">
    <source>
        <dbReference type="ARBA" id="ARBA00022857"/>
    </source>
</evidence>
<keyword evidence="6" id="KW-0521">NADP</keyword>
<keyword evidence="7" id="KW-0560">Oxidoreductase</keyword>
<dbReference type="PRINTS" id="PR00419">
    <property type="entry name" value="ADXRDTASE"/>
</dbReference>
<feature type="domain" description="4Fe-4S ferredoxin-type" evidence="11">
    <location>
        <begin position="1"/>
        <end position="29"/>
    </location>
</feature>
<keyword evidence="8" id="KW-0408">Iron</keyword>
<dbReference type="Gene3D" id="3.30.70.20">
    <property type="match status" value="1"/>
</dbReference>
<dbReference type="Pfam" id="PF07992">
    <property type="entry name" value="Pyr_redox_2"/>
    <property type="match status" value="1"/>
</dbReference>
<dbReference type="EC" id="1.18.1.2" evidence="2"/>
<accession>A0ABT2M6K4</accession>
<sequence length="561" mass="59551">MPHVITQSCCSDGSCVYACPVNCIHPSPDEPGFATAEMLYIDPAACVDCGACVSACPVGAIAPETRLDPQQLPFVALNAAFYPDRAPDEKVPPTSKLAPVIEAPRVDSRSGRPLTVAVVGSGPAAMYAADELLTQRGVQVNVFEKLPTPYGLVRAGVAPDHQSTKRVTRLFDKVTRLPGFTFYLNVDVGTDLTHADLLTHHHAVLYAVGAPDDRRLDIEGMDLPGTGTATEMVAWINGHPDFSDLSIELSHERAVIIGNGNVALDVARILTTDPNTLARTDIADHALGALRDSKVTEVVIVARRGPAQSAFTLPELIGLTSTGEVVLDAADRDLVLRDLASVEDALTRNKLEVLSKLGDASAPATRPRIRLTYGLTPSRVIGTERAEGVEFTVTGTDEVRVLPAGAVLTSIGYRGKPIRDLPFDENAAVVPNDGGRVVDPASGHPVRGSYVAGWIKRGPTGFIGTNKSCAAQTVRNLVDDYNAGLLDDPVSKPAALERLVRSRRPDVVDAAGWQAIDAAEVARGGEDRPRRKFTAVADMLAAAAAAPAPPLRERLLAGLRR</sequence>
<comment type="caution">
    <text evidence="12">The sequence shown here is derived from an EMBL/GenBank/DDBJ whole genome shotgun (WGS) entry which is preliminary data.</text>
</comment>
<evidence type="ECO:0000256" key="5">
    <source>
        <dbReference type="ARBA" id="ARBA00022827"/>
    </source>
</evidence>
<dbReference type="InterPro" id="IPR036188">
    <property type="entry name" value="FAD/NAD-bd_sf"/>
</dbReference>
<dbReference type="InterPro" id="IPR017896">
    <property type="entry name" value="4Fe4S_Fe-S-bd"/>
</dbReference>
<dbReference type="InterPro" id="IPR017900">
    <property type="entry name" value="4Fe4S_Fe_S_CS"/>
</dbReference>
<evidence type="ECO:0000313" key="13">
    <source>
        <dbReference type="Proteomes" id="UP001206639"/>
    </source>
</evidence>
<evidence type="ECO:0000256" key="9">
    <source>
        <dbReference type="ARBA" id="ARBA00023014"/>
    </source>
</evidence>
<dbReference type="EMBL" id="JAODWD010000001">
    <property type="protein sequence ID" value="MCT7657566.1"/>
    <property type="molecule type" value="Genomic_DNA"/>
</dbReference>
<dbReference type="RefSeq" id="WP_260991602.1">
    <property type="nucleotide sequence ID" value="NZ_JAODWD010000001.1"/>
</dbReference>
<comment type="catalytic activity">
    <reaction evidence="10">
        <text>2 reduced [2Fe-2S]-[ferredoxin] + NADP(+) + H(+) = 2 oxidized [2Fe-2S]-[ferredoxin] + NADPH</text>
        <dbReference type="Rhea" id="RHEA:20125"/>
        <dbReference type="Rhea" id="RHEA-COMP:10000"/>
        <dbReference type="Rhea" id="RHEA-COMP:10001"/>
        <dbReference type="ChEBI" id="CHEBI:15378"/>
        <dbReference type="ChEBI" id="CHEBI:33737"/>
        <dbReference type="ChEBI" id="CHEBI:33738"/>
        <dbReference type="ChEBI" id="CHEBI:57783"/>
        <dbReference type="ChEBI" id="CHEBI:58349"/>
        <dbReference type="EC" id="1.18.1.2"/>
    </reaction>
</comment>
<evidence type="ECO:0000256" key="8">
    <source>
        <dbReference type="ARBA" id="ARBA00023004"/>
    </source>
</evidence>
<gene>
    <name evidence="12" type="ORF">N4S67_03915</name>
</gene>
<protein>
    <recommendedName>
        <fullName evidence="2">ferredoxin--NADP(+) reductase</fullName>
        <ecNumber evidence="2">1.18.1.2</ecNumber>
    </recommendedName>
</protein>
<evidence type="ECO:0000256" key="1">
    <source>
        <dbReference type="ARBA" id="ARBA00001974"/>
    </source>
</evidence>